<dbReference type="PANTHER" id="PTHR31778">
    <property type="entry name" value="BUD SITE SELECTION PROTEIN RAX2"/>
    <property type="match status" value="1"/>
</dbReference>
<dbReference type="SUPFAM" id="SSF101898">
    <property type="entry name" value="NHL repeat"/>
    <property type="match status" value="1"/>
</dbReference>
<keyword evidence="4" id="KW-0812">Transmembrane</keyword>
<proteinExistence type="predicted"/>
<dbReference type="SUPFAM" id="SSF50965">
    <property type="entry name" value="Galactose oxidase, central domain"/>
    <property type="match status" value="2"/>
</dbReference>
<dbReference type="Pfam" id="PF12768">
    <property type="entry name" value="Rax2"/>
    <property type="match status" value="1"/>
</dbReference>
<dbReference type="InterPro" id="IPR011043">
    <property type="entry name" value="Gal_Oxase/kelch_b-propeller"/>
</dbReference>
<feature type="domain" description="SH3" evidence="6">
    <location>
        <begin position="1447"/>
        <end position="1507"/>
    </location>
</feature>
<evidence type="ECO:0000313" key="7">
    <source>
        <dbReference type="EMBL" id="KLT38856.1"/>
    </source>
</evidence>
<evidence type="ECO:0000256" key="3">
    <source>
        <dbReference type="SAM" id="MobiDB-lite"/>
    </source>
</evidence>
<protein>
    <recommendedName>
        <fullName evidence="6">SH3 domain-containing protein</fullName>
    </recommendedName>
</protein>
<dbReference type="Gene3D" id="2.30.30.40">
    <property type="entry name" value="SH3 Domains"/>
    <property type="match status" value="1"/>
</dbReference>
<dbReference type="PROSITE" id="PS50002">
    <property type="entry name" value="SH3"/>
    <property type="match status" value="1"/>
</dbReference>
<reference evidence="7 8" key="1">
    <citation type="submission" date="2015-03" db="EMBL/GenBank/DDBJ databases">
        <title>Genomics and transcriptomics of the oil-accumulating basidiomycete yeast T. oleaginosus allow insights into substrate utilization and the diverse evolutionary trajectories of mating systems in fungi.</title>
        <authorList>
            <consortium name="DOE Joint Genome Institute"/>
            <person name="Kourist R."/>
            <person name="Kracht O."/>
            <person name="Bracharz F."/>
            <person name="Lipzen A."/>
            <person name="Nolan M."/>
            <person name="Ohm R."/>
            <person name="Grigoriev I."/>
            <person name="Sun S."/>
            <person name="Heitman J."/>
            <person name="Bruck T."/>
            <person name="Nowrousian M."/>
        </authorList>
    </citation>
    <scope>NUCLEOTIDE SEQUENCE [LARGE SCALE GENOMIC DNA]</scope>
    <source>
        <strain evidence="7 8">IBC0246</strain>
    </source>
</reference>
<dbReference type="InterPro" id="IPR048265">
    <property type="entry name" value="Rax2-like_third"/>
</dbReference>
<evidence type="ECO:0000313" key="8">
    <source>
        <dbReference type="Proteomes" id="UP000053611"/>
    </source>
</evidence>
<keyword evidence="4" id="KW-1133">Transmembrane helix</keyword>
<evidence type="ECO:0000256" key="5">
    <source>
        <dbReference type="SAM" id="SignalP"/>
    </source>
</evidence>
<name>A0A0J0XCR4_9TREE</name>
<evidence type="ECO:0000259" key="6">
    <source>
        <dbReference type="PROSITE" id="PS50002"/>
    </source>
</evidence>
<feature type="compositionally biased region" description="Basic and acidic residues" evidence="3">
    <location>
        <begin position="1347"/>
        <end position="1359"/>
    </location>
</feature>
<keyword evidence="8" id="KW-1185">Reference proteome</keyword>
<dbReference type="Gene3D" id="2.120.10.80">
    <property type="entry name" value="Kelch-type beta propeller"/>
    <property type="match status" value="2"/>
</dbReference>
<dbReference type="Pfam" id="PF20843">
    <property type="entry name" value="Rax2_3"/>
    <property type="match status" value="1"/>
</dbReference>
<dbReference type="PANTHER" id="PTHR31778:SF2">
    <property type="entry name" value="BUD SITE SELECTION PROTEIN RAX2"/>
    <property type="match status" value="1"/>
</dbReference>
<feature type="signal peptide" evidence="5">
    <location>
        <begin position="1"/>
        <end position="27"/>
    </location>
</feature>
<sequence length="1507" mass="155951">MPRKPPIRRLGAFAVATAAILAPAALAATPAPSDLPSVDFAKMGQVGFGGSFAGLDWFSSQSPFAVRAADNGTRVSYSATADTLVMRADDGTVTPVGTTNDGGRIAAMCWSNDNTLYIGGDFQQFGGINADSIVSYSPSEAKFSALGAGISGPVEALYCDDANHDVWAGGFFSAPESLGNVGRWSTQSSAWATVPFGGLNGRVRAISSSSDGGSLYFGGEFTTLFADTSNTTVRTLASAPFAPPNTITTGDSGYLVPVTIPAAASQYGGLSVNAAPATTQDGFNDANALVCPNAGPWLARDASVATINILGNSYLTGSGIRMANALVDGRGTTSFTVTTLPDNTVLTLRYTDPVTGEEKSCSNNCPLSTDANVYAQDFLFQGGSRALTGFNIVLDSWQGAGAGLNYIQLLSNGAYASAVEANNQGFCGPSNSSIHTIGDWQSANAPSNIAGTEQGYMASTVPVNSPSDTSITLYPWVGSAGYYKIYLIIPGCNNIGDCASRTTVDVAIFPTEGGTPYTATINQRVSEDTEVLIYDGLVDASNATFNPTIRVALPNQPAGVDASDYVVVAAGVQLQLTGLSTGQEAAPGASGSAGAGIGQAGTPAPVTTVVGGSTVVVTPTGTQPFTTAIGGSTVVIIPTATLGPSASGSIPSGSIIPAPTPAAVRTAFGVYEYVRSSRNLNAINSLLPNLTETGLTRLGFSLDASNNQTAARDFRVATVVPADNLLFVGGSFKTQDWSNVVAVEKSSGIITALAGQGLNGPVAAAVTVGQFVYVGGEFTSTVSGGDQLNRLARYDLGGKKWEALEGGVDGPVTGIVQYKNSLLIVGNFSSVLAANGSTSTGGYALYDTSTSRWSNNGIVYGNAAAAASSNADAYIGGRIRGFSRNAVNGVASLSIKDGTAQISNLEGVAFSNQGSAPASNNLTRRSHTARWISRIHRSLVERQAAAQPAGYTDEANLAPAALTGAYYKNTSDNNAMVTILGGNFSQGTGDKLISGVAFQSDGTLYGPPSPVSGVVYALEVHNDVLYVGGSGVNITHAGRPYTSFITLNLKTNSWTNSMPSTPSTGSNESVSVNAIKAQPDSDVIVVGGNFVQVGDLPCPVVCQFNAAKTQWTRVGNNAPSAGEIKSLAFGGAKSEVLVAGGSFVIGGRNVYAARYTFNASGANSAWEPLGQLPGPVESIAINDGNASNIFAAGFDASTSKPYLQHWNGAAWSEQNSSLLMDGTSIKNLAFVPLSKKHEARGVIEENRMLMATGNVLLAGQGNASSALYDGAQWHPYLVGSSATGNMGAGSSLFWSESNFSFTLGRYLARGLVVLVAMAIATGLILLLVLIILLVAFCLRRQDRKRRPPQEMYEKDEVRSEGSSTHNLIHSHVQTALEQSFAPAQYAPGQHPGVAMAAAGAAGVGAGAYAHHRTAESSDSHYLDAAEYNQPPLESEEYGAAGSWEGSDEGRETVMRYDFCGPELQSGELSMKAGQRVIILDDEQSDEWWYARDPATGRQGVVPATYVL</sequence>
<dbReference type="SMART" id="SM00326">
    <property type="entry name" value="SH3"/>
    <property type="match status" value="1"/>
</dbReference>
<accession>A0A0J0XCR4</accession>
<dbReference type="InterPro" id="IPR036028">
    <property type="entry name" value="SH3-like_dom_sf"/>
</dbReference>
<dbReference type="EMBL" id="KQ087279">
    <property type="protein sequence ID" value="KLT38856.1"/>
    <property type="molecule type" value="Genomic_DNA"/>
</dbReference>
<evidence type="ECO:0000256" key="4">
    <source>
        <dbReference type="SAM" id="Phobius"/>
    </source>
</evidence>
<feature type="chain" id="PRO_5005245304" description="SH3 domain-containing protein" evidence="5">
    <location>
        <begin position="28"/>
        <end position="1507"/>
    </location>
</feature>
<feature type="transmembrane region" description="Helical" evidence="4">
    <location>
        <begin position="1311"/>
        <end position="1338"/>
    </location>
</feature>
<gene>
    <name evidence="7" type="ORF">CC85DRAFT_314173</name>
</gene>
<feature type="region of interest" description="Disordered" evidence="3">
    <location>
        <begin position="1345"/>
        <end position="1364"/>
    </location>
</feature>
<keyword evidence="1 2" id="KW-0728">SH3 domain</keyword>
<evidence type="ECO:0000256" key="2">
    <source>
        <dbReference type="PROSITE-ProRule" id="PRU00192"/>
    </source>
</evidence>
<dbReference type="SUPFAM" id="SSF50044">
    <property type="entry name" value="SH3-domain"/>
    <property type="match status" value="1"/>
</dbReference>
<dbReference type="GO" id="GO:1902929">
    <property type="term" value="C:plasma membrane of growing cell tip"/>
    <property type="evidence" value="ECO:0007669"/>
    <property type="project" value="TreeGrafter"/>
</dbReference>
<dbReference type="InterPro" id="IPR048266">
    <property type="entry name" value="Rax2-like_second"/>
</dbReference>
<organism evidence="7 8">
    <name type="scientific">Cutaneotrichosporon oleaginosum</name>
    <dbReference type="NCBI Taxonomy" id="879819"/>
    <lineage>
        <taxon>Eukaryota</taxon>
        <taxon>Fungi</taxon>
        <taxon>Dikarya</taxon>
        <taxon>Basidiomycota</taxon>
        <taxon>Agaricomycotina</taxon>
        <taxon>Tremellomycetes</taxon>
        <taxon>Trichosporonales</taxon>
        <taxon>Trichosporonaceae</taxon>
        <taxon>Cutaneotrichosporon</taxon>
    </lineage>
</organism>
<dbReference type="Proteomes" id="UP000053611">
    <property type="component" value="Unassembled WGS sequence"/>
</dbReference>
<dbReference type="InterPro" id="IPR024982">
    <property type="entry name" value="Rax2-like_C"/>
</dbReference>
<dbReference type="OrthoDB" id="2503993at2759"/>
<keyword evidence="5" id="KW-0732">Signal</keyword>
<dbReference type="STRING" id="879819.A0A0J0XCR4"/>
<dbReference type="GeneID" id="28986706"/>
<evidence type="ECO:0000256" key="1">
    <source>
        <dbReference type="ARBA" id="ARBA00022443"/>
    </source>
</evidence>
<dbReference type="Pfam" id="PF00018">
    <property type="entry name" value="SH3_1"/>
    <property type="match status" value="1"/>
</dbReference>
<keyword evidence="4" id="KW-0472">Membrane</keyword>
<dbReference type="Pfam" id="PF20842">
    <property type="entry name" value="Rax2_2"/>
    <property type="match status" value="1"/>
</dbReference>
<dbReference type="InterPro" id="IPR015915">
    <property type="entry name" value="Kelch-typ_b-propeller"/>
</dbReference>
<dbReference type="InterPro" id="IPR001452">
    <property type="entry name" value="SH3_domain"/>
</dbReference>